<dbReference type="EMBL" id="LFJN01000021">
    <property type="protein sequence ID" value="KPI37850.1"/>
    <property type="molecule type" value="Genomic_DNA"/>
</dbReference>
<comment type="caution">
    <text evidence="1">The sequence shown here is derived from an EMBL/GenBank/DDBJ whole genome shotgun (WGS) entry which is preliminary data.</text>
</comment>
<gene>
    <name evidence="1" type="ORF">AB675_3208</name>
</gene>
<dbReference type="RefSeq" id="XP_017997813.1">
    <property type="nucleotide sequence ID" value="XM_018143239.1"/>
</dbReference>
<reference evidence="1 2" key="1">
    <citation type="submission" date="2015-06" db="EMBL/GenBank/DDBJ databases">
        <title>Draft genome of the ant-associated black yeast Phialophora attae CBS 131958.</title>
        <authorList>
            <person name="Moreno L.F."/>
            <person name="Stielow B.J."/>
            <person name="de Hoog S."/>
            <person name="Vicente V.A."/>
            <person name="Weiss V.A."/>
            <person name="de Vries M."/>
            <person name="Cruz L.M."/>
            <person name="Souza E.M."/>
        </authorList>
    </citation>
    <scope>NUCLEOTIDE SEQUENCE [LARGE SCALE GENOMIC DNA]</scope>
    <source>
        <strain evidence="1 2">CBS 131958</strain>
    </source>
</reference>
<organism evidence="1 2">
    <name type="scientific">Cyphellophora attinorum</name>
    <dbReference type="NCBI Taxonomy" id="1664694"/>
    <lineage>
        <taxon>Eukaryota</taxon>
        <taxon>Fungi</taxon>
        <taxon>Dikarya</taxon>
        <taxon>Ascomycota</taxon>
        <taxon>Pezizomycotina</taxon>
        <taxon>Eurotiomycetes</taxon>
        <taxon>Chaetothyriomycetidae</taxon>
        <taxon>Chaetothyriales</taxon>
        <taxon>Cyphellophoraceae</taxon>
        <taxon>Cyphellophora</taxon>
    </lineage>
</organism>
<sequence length="348" mass="39879">MASSSDVRAIVALPIVSRSKMDSLTFAMSRLKLTDRIDLTTLPFEIQEIIFRHLFAGRRFHRCYPLPNPRDNPPSSSPAYQDLLKKHHGRLRTLDISVEPHPTPAELEAQIPDWGLPTKKFSLIYKLSGDRVFKEDAASYLHKHIKLINGRFHARSKLDRLCLERNEFPRDKASPVAVMLTCKAYCTRTQNAMLRYSVINGTKVMCAYERYGYAEPEPMGLLRQARHLYLKTSIQTDYLGIFGRMTQLKSLTIDLRTSVNRTLTKDQHNGVLTKQGRQAVRRLVWSLIAVKPWKAGRPLGYWTNVMELLREWTLREGPLQVKILLKDTIRVPEAGSTVSLQPLSPEIC</sequence>
<evidence type="ECO:0000313" key="1">
    <source>
        <dbReference type="EMBL" id="KPI37850.1"/>
    </source>
</evidence>
<proteinExistence type="predicted"/>
<dbReference type="Proteomes" id="UP000038010">
    <property type="component" value="Unassembled WGS sequence"/>
</dbReference>
<accession>A0A0N1H119</accession>
<dbReference type="VEuPathDB" id="FungiDB:AB675_3208"/>
<name>A0A0N1H119_9EURO</name>
<evidence type="ECO:0000313" key="2">
    <source>
        <dbReference type="Proteomes" id="UP000038010"/>
    </source>
</evidence>
<keyword evidence="2" id="KW-1185">Reference proteome</keyword>
<dbReference type="GeneID" id="28735119"/>
<dbReference type="AlphaFoldDB" id="A0A0N1H119"/>
<protein>
    <submittedName>
        <fullName evidence="1">Uncharacterized protein</fullName>
    </submittedName>
</protein>